<dbReference type="GO" id="GO:0110142">
    <property type="term" value="C:ubiquinone biosynthesis complex"/>
    <property type="evidence" value="ECO:0007669"/>
    <property type="project" value="UniProtKB-ARBA"/>
</dbReference>
<name>H3ZI04_9ALTE</name>
<dbReference type="InterPro" id="IPR002938">
    <property type="entry name" value="FAD-bd"/>
</dbReference>
<dbReference type="GO" id="GO:0019168">
    <property type="term" value="F:2-polyprenylphenol 6-hydroxylase activity"/>
    <property type="evidence" value="ECO:0007669"/>
    <property type="project" value="TreeGrafter"/>
</dbReference>
<dbReference type="RefSeq" id="WP_008951561.1">
    <property type="nucleotide sequence ID" value="NZ_AHTH01000048.1"/>
</dbReference>
<organism evidence="10 11">
    <name type="scientific">Alishewanella jeotgali KCTC 22429</name>
    <dbReference type="NCBI Taxonomy" id="1129374"/>
    <lineage>
        <taxon>Bacteria</taxon>
        <taxon>Pseudomonadati</taxon>
        <taxon>Pseudomonadota</taxon>
        <taxon>Gammaproteobacteria</taxon>
        <taxon>Alteromonadales</taxon>
        <taxon>Alteromonadaceae</taxon>
        <taxon>Alishewanella</taxon>
    </lineage>
</organism>
<evidence type="ECO:0000313" key="11">
    <source>
        <dbReference type="Proteomes" id="UP000012046"/>
    </source>
</evidence>
<dbReference type="eggNOG" id="COG0654">
    <property type="taxonomic scope" value="Bacteria"/>
</dbReference>
<evidence type="ECO:0000256" key="3">
    <source>
        <dbReference type="ARBA" id="ARBA00005349"/>
    </source>
</evidence>
<dbReference type="GO" id="GO:0006744">
    <property type="term" value="P:ubiquinone biosynthetic process"/>
    <property type="evidence" value="ECO:0007669"/>
    <property type="project" value="UniProtKB-UniPathway"/>
</dbReference>
<dbReference type="UniPathway" id="UPA00232"/>
<keyword evidence="6" id="KW-0560">Oxidoreductase</keyword>
<comment type="pathway">
    <text evidence="2">Cofactor biosynthesis; ubiquinone biosynthesis.</text>
</comment>
<evidence type="ECO:0000256" key="2">
    <source>
        <dbReference type="ARBA" id="ARBA00004749"/>
    </source>
</evidence>
<protein>
    <submittedName>
        <fullName evidence="10">2-octaprenyl-6-methoxyphenol hydroxylase</fullName>
    </submittedName>
</protein>
<dbReference type="PATRIC" id="fig|1129374.4.peg.2983"/>
<evidence type="ECO:0000256" key="4">
    <source>
        <dbReference type="ARBA" id="ARBA00022630"/>
    </source>
</evidence>
<dbReference type="PANTHER" id="PTHR43876">
    <property type="entry name" value="UBIQUINONE BIOSYNTHESIS MONOOXYGENASE COQ6, MITOCHONDRIAL"/>
    <property type="match status" value="1"/>
</dbReference>
<keyword evidence="5" id="KW-0274">FAD</keyword>
<comment type="subunit">
    <text evidence="8">Component of the Ubi complex metabolon, which regroups five ubiquinone biosynthesis proteins (UbiE, UbiF, UbiG, UbiH and UbiI) and two accessory factors (UbiK and the lipid-binding protein UbiJ).</text>
</comment>
<dbReference type="STRING" id="1129374.AJE_15060"/>
<dbReference type="Gene3D" id="3.50.50.60">
    <property type="entry name" value="FAD/NAD(P)-binding domain"/>
    <property type="match status" value="2"/>
</dbReference>
<dbReference type="SUPFAM" id="SSF51905">
    <property type="entry name" value="FAD/NAD(P)-binding domain"/>
    <property type="match status" value="1"/>
</dbReference>
<dbReference type="PRINTS" id="PR00420">
    <property type="entry name" value="RNGMNOXGNASE"/>
</dbReference>
<evidence type="ECO:0000313" key="10">
    <source>
        <dbReference type="EMBL" id="EHR40010.1"/>
    </source>
</evidence>
<dbReference type="InterPro" id="IPR018168">
    <property type="entry name" value="Ubi_Hdrlase_CS"/>
</dbReference>
<keyword evidence="4" id="KW-0285">Flavoprotein</keyword>
<dbReference type="Proteomes" id="UP000012046">
    <property type="component" value="Unassembled WGS sequence"/>
</dbReference>
<dbReference type="NCBIfam" id="TIGR01988">
    <property type="entry name" value="Ubi-OHases"/>
    <property type="match status" value="1"/>
</dbReference>
<dbReference type="EMBL" id="AHTH01000048">
    <property type="protein sequence ID" value="EHR40010.1"/>
    <property type="molecule type" value="Genomic_DNA"/>
</dbReference>
<dbReference type="FunFam" id="3.50.50.60:FF:000021">
    <property type="entry name" value="Ubiquinone biosynthesis monooxygenase COQ6"/>
    <property type="match status" value="1"/>
</dbReference>
<dbReference type="PANTHER" id="PTHR43876:SF7">
    <property type="entry name" value="UBIQUINONE BIOSYNTHESIS MONOOXYGENASE COQ6, MITOCHONDRIAL"/>
    <property type="match status" value="1"/>
</dbReference>
<evidence type="ECO:0000256" key="8">
    <source>
        <dbReference type="ARBA" id="ARBA00065734"/>
    </source>
</evidence>
<proteinExistence type="inferred from homology"/>
<evidence type="ECO:0000256" key="6">
    <source>
        <dbReference type="ARBA" id="ARBA00023002"/>
    </source>
</evidence>
<accession>H3ZI04</accession>
<reference evidence="10 11" key="1">
    <citation type="journal article" date="2012" name="J. Bacteriol.">
        <title>Genome Sequence of Extracellular-Protease-Producing Alishewanella jeotgali Isolated from Traditional Korean Fermented Seafood.</title>
        <authorList>
            <person name="Jung J."/>
            <person name="Chun J."/>
            <person name="Park W."/>
        </authorList>
    </citation>
    <scope>NUCLEOTIDE SEQUENCE [LARGE SCALE GENOMIC DNA]</scope>
    <source>
        <strain evidence="10 11">KCTC 22429</strain>
    </source>
</reference>
<sequence>MQNLDVTIVGAGSAGLTLALLLAEQGLKVALVEKGAEPLPATPAYLRVSALNPASQRVLAHLGVWDGIAAQAAAYQQMQVWDADSFGRIHFAAEPPQPADLGWICDNEAIRQQLYQKVQQQPAIHCYFAAQIQQLVQSEREVLLQLSSGEILLSELLVGADGVNSYVRQQLQLPLTHWDYQQDAIVAVIHCDEPHQATARQVFLPTGPLALLPLPHPKHCSIVWSAETSRASELMALDDAAFARALTAASQSVLGCLTLATARSVHPLRMRYASDWVRGRVVLVADAAHSIHPLAGQGMNLGLMDVTALAELLGKQQQAGKPLFAPRVLQAYQRWRKAEAQSMIAAMEAFKRGFSNEQPALKFLRGAGLLLADKLPFVKQQLMAQALGNSGDLPALAKPN</sequence>
<dbReference type="PROSITE" id="PS01304">
    <property type="entry name" value="UBIH"/>
    <property type="match status" value="1"/>
</dbReference>
<evidence type="ECO:0000259" key="9">
    <source>
        <dbReference type="Pfam" id="PF01494"/>
    </source>
</evidence>
<comment type="caution">
    <text evidence="10">The sequence shown here is derived from an EMBL/GenBank/DDBJ whole genome shotgun (WGS) entry which is preliminary data.</text>
</comment>
<dbReference type="GO" id="GO:0071949">
    <property type="term" value="F:FAD binding"/>
    <property type="evidence" value="ECO:0007669"/>
    <property type="project" value="InterPro"/>
</dbReference>
<feature type="domain" description="FAD-binding" evidence="9">
    <location>
        <begin position="4"/>
        <end position="344"/>
    </location>
</feature>
<comment type="similarity">
    <text evidence="3">Belongs to the UbiH/COQ6 family.</text>
</comment>
<dbReference type="Pfam" id="PF01494">
    <property type="entry name" value="FAD_binding_3"/>
    <property type="match status" value="1"/>
</dbReference>
<evidence type="ECO:0000256" key="7">
    <source>
        <dbReference type="ARBA" id="ARBA00023033"/>
    </source>
</evidence>
<dbReference type="InterPro" id="IPR036188">
    <property type="entry name" value="FAD/NAD-bd_sf"/>
</dbReference>
<gene>
    <name evidence="10" type="ORF">AJE_15060</name>
</gene>
<dbReference type="InterPro" id="IPR010971">
    <property type="entry name" value="UbiH/COQ6"/>
</dbReference>
<evidence type="ECO:0000256" key="1">
    <source>
        <dbReference type="ARBA" id="ARBA00001974"/>
    </source>
</evidence>
<dbReference type="AlphaFoldDB" id="H3ZI04"/>
<keyword evidence="7" id="KW-0503">Monooxygenase</keyword>
<evidence type="ECO:0000256" key="5">
    <source>
        <dbReference type="ARBA" id="ARBA00022827"/>
    </source>
</evidence>
<dbReference type="InterPro" id="IPR051205">
    <property type="entry name" value="UbiH/COQ6_monooxygenase"/>
</dbReference>
<keyword evidence="11" id="KW-1185">Reference proteome</keyword>
<comment type="cofactor">
    <cofactor evidence="1">
        <name>FAD</name>
        <dbReference type="ChEBI" id="CHEBI:57692"/>
    </cofactor>
</comment>